<accession>A0A2M4DHZ4</accession>
<organism evidence="2">
    <name type="scientific">Anopheles darlingi</name>
    <name type="common">Mosquito</name>
    <dbReference type="NCBI Taxonomy" id="43151"/>
    <lineage>
        <taxon>Eukaryota</taxon>
        <taxon>Metazoa</taxon>
        <taxon>Ecdysozoa</taxon>
        <taxon>Arthropoda</taxon>
        <taxon>Hexapoda</taxon>
        <taxon>Insecta</taxon>
        <taxon>Pterygota</taxon>
        <taxon>Neoptera</taxon>
        <taxon>Endopterygota</taxon>
        <taxon>Diptera</taxon>
        <taxon>Nematocera</taxon>
        <taxon>Culicoidea</taxon>
        <taxon>Culicidae</taxon>
        <taxon>Anophelinae</taxon>
        <taxon>Anopheles</taxon>
    </lineage>
</organism>
<feature type="transmembrane region" description="Helical" evidence="1">
    <location>
        <begin position="6"/>
        <end position="32"/>
    </location>
</feature>
<proteinExistence type="predicted"/>
<keyword evidence="1" id="KW-0812">Transmembrane</keyword>
<dbReference type="EMBL" id="GGFL01013012">
    <property type="protein sequence ID" value="MBW77190.1"/>
    <property type="molecule type" value="Transcribed_RNA"/>
</dbReference>
<reference evidence="2" key="1">
    <citation type="submission" date="2018-01" db="EMBL/GenBank/DDBJ databases">
        <title>An insight into the sialome of Amazonian anophelines.</title>
        <authorList>
            <person name="Ribeiro J.M."/>
            <person name="Scarpassa V."/>
            <person name="Calvo E."/>
        </authorList>
    </citation>
    <scope>NUCLEOTIDE SEQUENCE</scope>
</reference>
<keyword evidence="1" id="KW-0472">Membrane</keyword>
<evidence type="ECO:0000313" key="2">
    <source>
        <dbReference type="EMBL" id="MBW77190.1"/>
    </source>
</evidence>
<protein>
    <submittedName>
        <fullName evidence="2">Putative secreted protein</fullName>
    </submittedName>
</protein>
<sequence>MVLGQWMAAAVAAAIIQLALEVSVFQTVCWVARPGILRSSSSSSSNNLVISTITITTKEEYTTTGNRRW</sequence>
<keyword evidence="1" id="KW-1133">Transmembrane helix</keyword>
<name>A0A2M4DHZ4_ANODA</name>
<evidence type="ECO:0000256" key="1">
    <source>
        <dbReference type="SAM" id="Phobius"/>
    </source>
</evidence>
<dbReference type="AlphaFoldDB" id="A0A2M4DHZ4"/>